<evidence type="ECO:0000313" key="2">
    <source>
        <dbReference type="Proteomes" id="UP000187209"/>
    </source>
</evidence>
<proteinExistence type="predicted"/>
<keyword evidence="2" id="KW-1185">Reference proteome</keyword>
<comment type="caution">
    <text evidence="1">The sequence shown here is derived from an EMBL/GenBank/DDBJ whole genome shotgun (WGS) entry which is preliminary data.</text>
</comment>
<organism evidence="1 2">
    <name type="scientific">Stentor coeruleus</name>
    <dbReference type="NCBI Taxonomy" id="5963"/>
    <lineage>
        <taxon>Eukaryota</taxon>
        <taxon>Sar</taxon>
        <taxon>Alveolata</taxon>
        <taxon>Ciliophora</taxon>
        <taxon>Postciliodesmatophora</taxon>
        <taxon>Heterotrichea</taxon>
        <taxon>Heterotrichida</taxon>
        <taxon>Stentoridae</taxon>
        <taxon>Stentor</taxon>
    </lineage>
</organism>
<dbReference type="AlphaFoldDB" id="A0A1R2C5R1"/>
<name>A0A1R2C5R1_9CILI</name>
<accession>A0A1R2C5R1</accession>
<gene>
    <name evidence="1" type="ORF">SteCoe_14606</name>
</gene>
<sequence>MASFKLFVLKDELKESKKFGKVRECGSGNLGLALAITVGYLDNLILSQDTCYNNFQFIDKVYTKYFCDGNLPLLSELIYKIKNKQANHNDFATKIKTEQNFSDEINYLATSKFFEGCDFDSQSEELLRPYAERLSTELNFITTIYDRSDIIIKYRNNFFTNAFVVSVYQMQNEDHYNYYTLYHLNYNVMAIENLNVSEDCYVFDYQYDELALINDLMMTLMESFMISPPKKDVAEDITRQFYLLKRYFKKTWVFEKKLVNACKKYLVGFDKCEQCKKGIHKYVFECGCKYCGECLNAMSVIDSCDLCHKRNSDEDKQLIQRIKC</sequence>
<dbReference type="Proteomes" id="UP000187209">
    <property type="component" value="Unassembled WGS sequence"/>
</dbReference>
<evidence type="ECO:0000313" key="1">
    <source>
        <dbReference type="EMBL" id="OMJ84320.1"/>
    </source>
</evidence>
<reference evidence="1 2" key="1">
    <citation type="submission" date="2016-11" db="EMBL/GenBank/DDBJ databases">
        <title>The macronuclear genome of Stentor coeruleus: a giant cell with tiny introns.</title>
        <authorList>
            <person name="Slabodnick M."/>
            <person name="Ruby J.G."/>
            <person name="Reiff S.B."/>
            <person name="Swart E.C."/>
            <person name="Gosai S."/>
            <person name="Prabakaran S."/>
            <person name="Witkowska E."/>
            <person name="Larue G.E."/>
            <person name="Fisher S."/>
            <person name="Freeman R.M."/>
            <person name="Gunawardena J."/>
            <person name="Chu W."/>
            <person name="Stover N.A."/>
            <person name="Gregory B.D."/>
            <person name="Nowacki M."/>
            <person name="Derisi J."/>
            <person name="Roy S.W."/>
            <person name="Marshall W.F."/>
            <person name="Sood P."/>
        </authorList>
    </citation>
    <scope>NUCLEOTIDE SEQUENCE [LARGE SCALE GENOMIC DNA]</scope>
    <source>
        <strain evidence="1">WM001</strain>
    </source>
</reference>
<dbReference type="EMBL" id="MPUH01000273">
    <property type="protein sequence ID" value="OMJ84320.1"/>
    <property type="molecule type" value="Genomic_DNA"/>
</dbReference>
<protein>
    <submittedName>
        <fullName evidence="1">Uncharacterized protein</fullName>
    </submittedName>
</protein>